<sequence length="190" mass="20917">MINIPESVSLEGNEAAYVAGAYARIRNNAAKTFNKRIHEDAEFAALVTFIERKANGGSGFFVSIKKAINDNGKMSEKQEATCRRIMAEDAARMADLRARDAGSEFVGKLKERRLFTVEITGFKAMVDFAGDPDGFFHALKDDAGNVLVYRGSVKLGEKGETVTVKATVKKHHDNKGVKTTYINRPVVQEN</sequence>
<protein>
    <submittedName>
        <fullName evidence="1">Uncharacterized protein</fullName>
    </submittedName>
</protein>
<dbReference type="KEGG" id="vg:14012026"/>
<organism evidence="1 2">
    <name type="scientific">Agrobacterium phage 7-7-1</name>
    <dbReference type="NCBI Taxonomy" id="1161931"/>
    <lineage>
        <taxon>Viruses</taxon>
        <taxon>Duplodnaviria</taxon>
        <taxon>Heunggongvirae</taxon>
        <taxon>Uroviricota</taxon>
        <taxon>Caudoviricetes</taxon>
        <taxon>Schmittlotzvirus</taxon>
        <taxon>Schmittlotzvirus sv771</taxon>
    </lineage>
</organism>
<dbReference type="RefSeq" id="YP_007006529.1">
    <property type="nucleotide sequence ID" value="NC_019519.1"/>
</dbReference>
<gene>
    <name evidence="1" type="ORF">7-7-1_00073</name>
</gene>
<evidence type="ECO:0000313" key="1">
    <source>
        <dbReference type="EMBL" id="AFH19771.1"/>
    </source>
</evidence>
<dbReference type="EMBL" id="JQ312117">
    <property type="protein sequence ID" value="AFH19771.1"/>
    <property type="molecule type" value="Genomic_DNA"/>
</dbReference>
<dbReference type="OrthoDB" id="33335at10239"/>
<proteinExistence type="predicted"/>
<dbReference type="GeneID" id="14012026"/>
<accession>J7FAF2</accession>
<dbReference type="SMR" id="J7FAF2"/>
<name>J7FAF2_9CAUD</name>
<evidence type="ECO:0000313" key="2">
    <source>
        <dbReference type="Proteomes" id="UP000003754"/>
    </source>
</evidence>
<dbReference type="Proteomes" id="UP000003754">
    <property type="component" value="Segment"/>
</dbReference>
<reference evidence="1 2" key="1">
    <citation type="submission" date="2011-12" db="EMBL/GenBank/DDBJ databases">
        <title>The genome sequence of the flagella-specific Agrobacterium bacteriophage 7-7-1.</title>
        <authorList>
            <person name="Schmitt R."/>
            <person name="Van den Bossche A."/>
            <person name="Lavigne R."/>
            <person name="Kropinski A.M."/>
        </authorList>
    </citation>
    <scope>NUCLEOTIDE SEQUENCE [LARGE SCALE GENOMIC DNA]</scope>
</reference>
<keyword evidence="2" id="KW-1185">Reference proteome</keyword>